<organism evidence="1">
    <name type="scientific">Rhizophora mucronata</name>
    <name type="common">Asiatic mangrove</name>
    <dbReference type="NCBI Taxonomy" id="61149"/>
    <lineage>
        <taxon>Eukaryota</taxon>
        <taxon>Viridiplantae</taxon>
        <taxon>Streptophyta</taxon>
        <taxon>Embryophyta</taxon>
        <taxon>Tracheophyta</taxon>
        <taxon>Spermatophyta</taxon>
        <taxon>Magnoliopsida</taxon>
        <taxon>eudicotyledons</taxon>
        <taxon>Gunneridae</taxon>
        <taxon>Pentapetalae</taxon>
        <taxon>rosids</taxon>
        <taxon>fabids</taxon>
        <taxon>Malpighiales</taxon>
        <taxon>Rhizophoraceae</taxon>
        <taxon>Rhizophora</taxon>
    </lineage>
</organism>
<protein>
    <submittedName>
        <fullName evidence="1">Uncharacterized protein</fullName>
    </submittedName>
</protein>
<reference evidence="1" key="1">
    <citation type="submission" date="2018-02" db="EMBL/GenBank/DDBJ databases">
        <title>Rhizophora mucronata_Transcriptome.</title>
        <authorList>
            <person name="Meera S.P."/>
            <person name="Sreeshan A."/>
            <person name="Augustine A."/>
        </authorList>
    </citation>
    <scope>NUCLEOTIDE SEQUENCE</scope>
    <source>
        <tissue evidence="1">Leaf</tissue>
    </source>
</reference>
<evidence type="ECO:0000313" key="1">
    <source>
        <dbReference type="EMBL" id="MBX66931.1"/>
    </source>
</evidence>
<accession>A0A2P2QJ01</accession>
<name>A0A2P2QJ01_RHIMU</name>
<sequence>MNVHAILVQQCFISAYSKDVTQGCSSENSTRSSFIRKKGK</sequence>
<proteinExistence type="predicted"/>
<dbReference type="EMBL" id="GGEC01086447">
    <property type="protein sequence ID" value="MBX66931.1"/>
    <property type="molecule type" value="Transcribed_RNA"/>
</dbReference>
<dbReference type="AlphaFoldDB" id="A0A2P2QJ01"/>